<reference evidence="2 3" key="1">
    <citation type="submission" date="2016-10" db="EMBL/GenBank/DDBJ databases">
        <title>Comparative genomics of Bacillus thuringiensis reveals a path to pathogens against multiple invertebrate hosts.</title>
        <authorList>
            <person name="Zheng J."/>
            <person name="Gao Q."/>
            <person name="Liu H."/>
            <person name="Peng D."/>
            <person name="Ruan L."/>
            <person name="Sun M."/>
        </authorList>
    </citation>
    <scope>NUCLEOTIDE SEQUENCE [LARGE SCALE GENOMIC DNA]</scope>
    <source>
        <strain evidence="2">BGSC 4BW1</strain>
    </source>
</reference>
<dbReference type="RefSeq" id="WP_000713421.1">
    <property type="nucleotide sequence ID" value="NZ_MOOP01000090.1"/>
</dbReference>
<evidence type="ECO:0000313" key="3">
    <source>
        <dbReference type="Proteomes" id="UP000195120"/>
    </source>
</evidence>
<organism evidence="2 3">
    <name type="scientific">Bacillus thuringiensis serovar iberica</name>
    <dbReference type="NCBI Taxonomy" id="180866"/>
    <lineage>
        <taxon>Bacteria</taxon>
        <taxon>Bacillati</taxon>
        <taxon>Bacillota</taxon>
        <taxon>Bacilli</taxon>
        <taxon>Bacillales</taxon>
        <taxon>Bacillaceae</taxon>
        <taxon>Bacillus</taxon>
        <taxon>Bacillus cereus group</taxon>
    </lineage>
</organism>
<accession>A0A9X6LJ49</accession>
<keyword evidence="1" id="KW-1133">Transmembrane helix</keyword>
<comment type="caution">
    <text evidence="2">The sequence shown here is derived from an EMBL/GenBank/DDBJ whole genome shotgun (WGS) entry which is preliminary data.</text>
</comment>
<dbReference type="EMBL" id="MOOP01000090">
    <property type="protein sequence ID" value="OUB48078.1"/>
    <property type="molecule type" value="Genomic_DNA"/>
</dbReference>
<gene>
    <name evidence="2" type="ORF">BK741_14810</name>
</gene>
<dbReference type="Proteomes" id="UP000195120">
    <property type="component" value="Unassembled WGS sequence"/>
</dbReference>
<feature type="transmembrane region" description="Helical" evidence="1">
    <location>
        <begin position="53"/>
        <end position="72"/>
    </location>
</feature>
<name>A0A9X6LJ49_BACTU</name>
<keyword evidence="1" id="KW-0812">Transmembrane</keyword>
<dbReference type="AlphaFoldDB" id="A0A9X6LJ49"/>
<proteinExistence type="predicted"/>
<keyword evidence="1" id="KW-0472">Membrane</keyword>
<sequence>MKKFIESLKKEIKEILDCCKQPLWKLRYFFYGWALGGVIGTAYFYKIGELDEYGVLLRITAAIILFIFPLAYGEKNEVGPG</sequence>
<feature type="transmembrane region" description="Helical" evidence="1">
    <location>
        <begin position="28"/>
        <end position="47"/>
    </location>
</feature>
<evidence type="ECO:0000256" key="1">
    <source>
        <dbReference type="SAM" id="Phobius"/>
    </source>
</evidence>
<evidence type="ECO:0000313" key="2">
    <source>
        <dbReference type="EMBL" id="OUB48078.1"/>
    </source>
</evidence>
<protein>
    <submittedName>
        <fullName evidence="2">Uncharacterized protein</fullName>
    </submittedName>
</protein>